<dbReference type="EMBL" id="MHQN01000022">
    <property type="protein sequence ID" value="OHA03217.1"/>
    <property type="molecule type" value="Genomic_DNA"/>
</dbReference>
<evidence type="ECO:0008006" key="4">
    <source>
        <dbReference type="Google" id="ProtNLM"/>
    </source>
</evidence>
<sequence length="177" mass="19182">MHCNNKKSHHGFSLLEAVVYVALLGVVIVFIANSLIFLVQTYARARAEREVLANARSIVDHLATKSSSSQETYSFTSKFDTDAGQLSLVSVVAPTTGHTTAYADLWVDNGVVYMREEGGAETALSAATVRVTILRFERIIQALGREAVRMTIRVDAASPTFPASAILTTTTALRGNY</sequence>
<gene>
    <name evidence="2" type="ORF">A3C92_01760</name>
</gene>
<organism evidence="2 3">
    <name type="scientific">Candidatus Sungbacteria bacterium RIFCSPHIGHO2_02_FULL_53_17</name>
    <dbReference type="NCBI Taxonomy" id="1802275"/>
    <lineage>
        <taxon>Bacteria</taxon>
        <taxon>Candidatus Sungiibacteriota</taxon>
    </lineage>
</organism>
<keyword evidence="1" id="KW-0472">Membrane</keyword>
<keyword evidence="1" id="KW-1133">Transmembrane helix</keyword>
<proteinExistence type="predicted"/>
<protein>
    <recommendedName>
        <fullName evidence="4">Prepilin-type N-terminal cleavage/methylation domain-containing protein</fullName>
    </recommendedName>
</protein>
<evidence type="ECO:0000313" key="2">
    <source>
        <dbReference type="EMBL" id="OHA03217.1"/>
    </source>
</evidence>
<name>A0A1G2KUV3_9BACT</name>
<dbReference type="InterPro" id="IPR012902">
    <property type="entry name" value="N_methyl_site"/>
</dbReference>
<dbReference type="AlphaFoldDB" id="A0A1G2KUV3"/>
<keyword evidence="1" id="KW-0812">Transmembrane</keyword>
<dbReference type="Pfam" id="PF07963">
    <property type="entry name" value="N_methyl"/>
    <property type="match status" value="1"/>
</dbReference>
<comment type="caution">
    <text evidence="2">The sequence shown here is derived from an EMBL/GenBank/DDBJ whole genome shotgun (WGS) entry which is preliminary data.</text>
</comment>
<evidence type="ECO:0000256" key="1">
    <source>
        <dbReference type="SAM" id="Phobius"/>
    </source>
</evidence>
<evidence type="ECO:0000313" key="3">
    <source>
        <dbReference type="Proteomes" id="UP000177177"/>
    </source>
</evidence>
<feature type="transmembrane region" description="Helical" evidence="1">
    <location>
        <begin position="17"/>
        <end position="39"/>
    </location>
</feature>
<reference evidence="2 3" key="1">
    <citation type="journal article" date="2016" name="Nat. Commun.">
        <title>Thousands of microbial genomes shed light on interconnected biogeochemical processes in an aquifer system.</title>
        <authorList>
            <person name="Anantharaman K."/>
            <person name="Brown C.T."/>
            <person name="Hug L.A."/>
            <person name="Sharon I."/>
            <person name="Castelle C.J."/>
            <person name="Probst A.J."/>
            <person name="Thomas B.C."/>
            <person name="Singh A."/>
            <person name="Wilkins M.J."/>
            <person name="Karaoz U."/>
            <person name="Brodie E.L."/>
            <person name="Williams K.H."/>
            <person name="Hubbard S.S."/>
            <person name="Banfield J.F."/>
        </authorList>
    </citation>
    <scope>NUCLEOTIDE SEQUENCE [LARGE SCALE GENOMIC DNA]</scope>
</reference>
<accession>A0A1G2KUV3</accession>
<dbReference type="Proteomes" id="UP000177177">
    <property type="component" value="Unassembled WGS sequence"/>
</dbReference>